<sequence>MNQFYTLLFLLISLASQAQDGVFLTAADFIENKAFRPENSKIHERFATVSLKNQGSKTIYSSENAFGYKLNGRQWRFTENRTYEVVSTEGLWVYRVQNATDLSSFSYYFSDGAYGEVKPLTRHNIKKSFSSNPQLIAVIERLDWRMDLFQPTNFKKLPLISALFVQVASKNMLPL</sequence>
<reference evidence="2 3" key="1">
    <citation type="submission" date="2023-05" db="EMBL/GenBank/DDBJ databases">
        <title>Novel species of genus Flectobacillus isolated from stream in China.</title>
        <authorList>
            <person name="Lu H."/>
        </authorList>
    </citation>
    <scope>NUCLEOTIDE SEQUENCE [LARGE SCALE GENOMIC DNA]</scope>
    <source>
        <strain evidence="2 3">KCTC 42575</strain>
    </source>
</reference>
<dbReference type="Proteomes" id="UP001236507">
    <property type="component" value="Unassembled WGS sequence"/>
</dbReference>
<evidence type="ECO:0000256" key="1">
    <source>
        <dbReference type="SAM" id="SignalP"/>
    </source>
</evidence>
<keyword evidence="3" id="KW-1185">Reference proteome</keyword>
<proteinExistence type="predicted"/>
<evidence type="ECO:0000313" key="3">
    <source>
        <dbReference type="Proteomes" id="UP001236507"/>
    </source>
</evidence>
<keyword evidence="1" id="KW-0732">Signal</keyword>
<protein>
    <submittedName>
        <fullName evidence="2">Uncharacterized protein</fullName>
    </submittedName>
</protein>
<dbReference type="RefSeq" id="WP_283343488.1">
    <property type="nucleotide sequence ID" value="NZ_JASHIF010000002.1"/>
</dbReference>
<feature type="chain" id="PRO_5046469559" evidence="1">
    <location>
        <begin position="19"/>
        <end position="175"/>
    </location>
</feature>
<organism evidence="2 3">
    <name type="scientific">Flectobacillus roseus</name>
    <dbReference type="NCBI Taxonomy" id="502259"/>
    <lineage>
        <taxon>Bacteria</taxon>
        <taxon>Pseudomonadati</taxon>
        <taxon>Bacteroidota</taxon>
        <taxon>Cytophagia</taxon>
        <taxon>Cytophagales</taxon>
        <taxon>Flectobacillaceae</taxon>
        <taxon>Flectobacillus</taxon>
    </lineage>
</organism>
<gene>
    <name evidence="2" type="ORF">QM524_03380</name>
</gene>
<dbReference type="EMBL" id="JASHIF010000002">
    <property type="protein sequence ID" value="MDI9858246.1"/>
    <property type="molecule type" value="Genomic_DNA"/>
</dbReference>
<name>A0ABT6Y3X4_9BACT</name>
<feature type="signal peptide" evidence="1">
    <location>
        <begin position="1"/>
        <end position="18"/>
    </location>
</feature>
<accession>A0ABT6Y3X4</accession>
<comment type="caution">
    <text evidence="2">The sequence shown here is derived from an EMBL/GenBank/DDBJ whole genome shotgun (WGS) entry which is preliminary data.</text>
</comment>
<evidence type="ECO:0000313" key="2">
    <source>
        <dbReference type="EMBL" id="MDI9858246.1"/>
    </source>
</evidence>